<comment type="caution">
    <text evidence="4">The sequence shown here is derived from an EMBL/GenBank/DDBJ whole genome shotgun (WGS) entry which is preliminary data.</text>
</comment>
<evidence type="ECO:0000259" key="3">
    <source>
        <dbReference type="Pfam" id="PF03061"/>
    </source>
</evidence>
<dbReference type="GO" id="GO:0047617">
    <property type="term" value="F:fatty acyl-CoA hydrolase activity"/>
    <property type="evidence" value="ECO:0007669"/>
    <property type="project" value="InterPro"/>
</dbReference>
<reference evidence="4 5" key="1">
    <citation type="submission" date="2018-02" db="EMBL/GenBank/DDBJ databases">
        <title>Jeotgalibacillus proteolyticum sp. nov. a protease producing bacterium isolated from ocean sediments of Laizhou Bay.</title>
        <authorList>
            <person name="Li Y."/>
        </authorList>
    </citation>
    <scope>NUCLEOTIDE SEQUENCE [LARGE SCALE GENOMIC DNA]</scope>
    <source>
        <strain evidence="4 5">22-7</strain>
    </source>
</reference>
<dbReference type="CDD" id="cd03443">
    <property type="entry name" value="PaaI_thioesterase"/>
    <property type="match status" value="1"/>
</dbReference>
<dbReference type="InterPro" id="IPR039298">
    <property type="entry name" value="ACOT13"/>
</dbReference>
<dbReference type="Gene3D" id="3.10.129.10">
    <property type="entry name" value="Hotdog Thioesterase"/>
    <property type="match status" value="1"/>
</dbReference>
<keyword evidence="2" id="KW-0378">Hydrolase</keyword>
<dbReference type="PANTHER" id="PTHR21660">
    <property type="entry name" value="THIOESTERASE SUPERFAMILY MEMBER-RELATED"/>
    <property type="match status" value="1"/>
</dbReference>
<evidence type="ECO:0000313" key="4">
    <source>
        <dbReference type="EMBL" id="PPA69174.1"/>
    </source>
</evidence>
<accession>A0A2S5G8C2</accession>
<dbReference type="Proteomes" id="UP000239047">
    <property type="component" value="Unassembled WGS sequence"/>
</dbReference>
<protein>
    <recommendedName>
        <fullName evidence="3">Thioesterase domain-containing protein</fullName>
    </recommendedName>
</protein>
<evidence type="ECO:0000256" key="2">
    <source>
        <dbReference type="ARBA" id="ARBA00022801"/>
    </source>
</evidence>
<dbReference type="PANTHER" id="PTHR21660:SF1">
    <property type="entry name" value="ACYL-COENZYME A THIOESTERASE 13"/>
    <property type="match status" value="1"/>
</dbReference>
<dbReference type="InterPro" id="IPR029069">
    <property type="entry name" value="HotDog_dom_sf"/>
</dbReference>
<dbReference type="NCBIfam" id="TIGR00369">
    <property type="entry name" value="unchar_dom_1"/>
    <property type="match status" value="1"/>
</dbReference>
<name>A0A2S5G8C2_9BACL</name>
<proteinExistence type="inferred from homology"/>
<dbReference type="EMBL" id="PREZ01000007">
    <property type="protein sequence ID" value="PPA69174.1"/>
    <property type="molecule type" value="Genomic_DNA"/>
</dbReference>
<gene>
    <name evidence="4" type="ORF">C4B60_17885</name>
</gene>
<keyword evidence="5" id="KW-1185">Reference proteome</keyword>
<dbReference type="SUPFAM" id="SSF54637">
    <property type="entry name" value="Thioesterase/thiol ester dehydrase-isomerase"/>
    <property type="match status" value="1"/>
</dbReference>
<evidence type="ECO:0000256" key="1">
    <source>
        <dbReference type="ARBA" id="ARBA00008324"/>
    </source>
</evidence>
<feature type="domain" description="Thioesterase" evidence="3">
    <location>
        <begin position="43"/>
        <end position="119"/>
    </location>
</feature>
<comment type="similarity">
    <text evidence="1">Belongs to the thioesterase PaaI family.</text>
</comment>
<dbReference type="AlphaFoldDB" id="A0A2S5G8C2"/>
<dbReference type="Pfam" id="PF03061">
    <property type="entry name" value="4HBT"/>
    <property type="match status" value="1"/>
</dbReference>
<dbReference type="InterPro" id="IPR006683">
    <property type="entry name" value="Thioestr_dom"/>
</dbReference>
<sequence>MIGERTVFIQQPFDEFLGFQYERTDDKSVRVVLPIKQLYINSFGVVHGGIISSLADVAMCNTVGVDENNRQKVVTVDLNVSFLKGAKGECLVAYAHAVKEGRNLTHADCLIYDEKDQLIAKAKGVFFNNS</sequence>
<evidence type="ECO:0000313" key="5">
    <source>
        <dbReference type="Proteomes" id="UP000239047"/>
    </source>
</evidence>
<dbReference type="OrthoDB" id="2139465at2"/>
<dbReference type="InterPro" id="IPR003736">
    <property type="entry name" value="PAAI_dom"/>
</dbReference>
<organism evidence="4 5">
    <name type="scientific">Jeotgalibacillus proteolyticus</name>
    <dbReference type="NCBI Taxonomy" id="2082395"/>
    <lineage>
        <taxon>Bacteria</taxon>
        <taxon>Bacillati</taxon>
        <taxon>Bacillota</taxon>
        <taxon>Bacilli</taxon>
        <taxon>Bacillales</taxon>
        <taxon>Caryophanaceae</taxon>
        <taxon>Jeotgalibacillus</taxon>
    </lineage>
</organism>